<reference evidence="1 2" key="2">
    <citation type="journal article" date="2022" name="Mol. Ecol. Resour.">
        <title>The genomes of chicory, endive, great burdock and yacon provide insights into Asteraceae paleo-polyploidization history and plant inulin production.</title>
        <authorList>
            <person name="Fan W."/>
            <person name="Wang S."/>
            <person name="Wang H."/>
            <person name="Wang A."/>
            <person name="Jiang F."/>
            <person name="Liu H."/>
            <person name="Zhao H."/>
            <person name="Xu D."/>
            <person name="Zhang Y."/>
        </authorList>
    </citation>
    <scope>NUCLEOTIDE SEQUENCE [LARGE SCALE GENOMIC DNA]</scope>
    <source>
        <strain evidence="2">cv. Punajuju</strain>
        <tissue evidence="1">Leaves</tissue>
    </source>
</reference>
<evidence type="ECO:0000313" key="1">
    <source>
        <dbReference type="EMBL" id="KAI3738335.1"/>
    </source>
</evidence>
<dbReference type="EMBL" id="CM042013">
    <property type="protein sequence ID" value="KAI3738335.1"/>
    <property type="molecule type" value="Genomic_DNA"/>
</dbReference>
<keyword evidence="2" id="KW-1185">Reference proteome</keyword>
<protein>
    <submittedName>
        <fullName evidence="1">Uncharacterized protein</fullName>
    </submittedName>
</protein>
<sequence>MKIPAKPISSPGRTDDFPPPLMSFPRSKSKRRSRSRANPIFVRKINNRNDPIQEPSSPKVTCIGQVRVSRSNNKQPTTAFCSCRWLQKLKFRWFQRAWRTNLLRFRCDCCRKSEKLPESKRIEVNQSTGYQNRQIEDVIGPDNVILIPESPPRNAFLLTRSRSAPYRSSSLASKFWESTMEETGVDTEVDETVKKMKDGEGINGTNEDEEHKLEPLNLSRCKSESSRTGDKVFSRFSS</sequence>
<reference evidence="2" key="1">
    <citation type="journal article" date="2022" name="Mol. Ecol. Resour.">
        <title>The genomes of chicory, endive, great burdock and yacon provide insights into Asteraceae palaeo-polyploidization history and plant inulin production.</title>
        <authorList>
            <person name="Fan W."/>
            <person name="Wang S."/>
            <person name="Wang H."/>
            <person name="Wang A."/>
            <person name="Jiang F."/>
            <person name="Liu H."/>
            <person name="Zhao H."/>
            <person name="Xu D."/>
            <person name="Zhang Y."/>
        </authorList>
    </citation>
    <scope>NUCLEOTIDE SEQUENCE [LARGE SCALE GENOMIC DNA]</scope>
    <source>
        <strain evidence="2">cv. Punajuju</strain>
    </source>
</reference>
<name>A0ACB9CVU2_CICIN</name>
<dbReference type="Proteomes" id="UP001055811">
    <property type="component" value="Linkage Group LG05"/>
</dbReference>
<accession>A0ACB9CVU2</accession>
<proteinExistence type="predicted"/>
<evidence type="ECO:0000313" key="2">
    <source>
        <dbReference type="Proteomes" id="UP001055811"/>
    </source>
</evidence>
<gene>
    <name evidence="1" type="ORF">L2E82_28364</name>
</gene>
<comment type="caution">
    <text evidence="1">The sequence shown here is derived from an EMBL/GenBank/DDBJ whole genome shotgun (WGS) entry which is preliminary data.</text>
</comment>
<organism evidence="1 2">
    <name type="scientific">Cichorium intybus</name>
    <name type="common">Chicory</name>
    <dbReference type="NCBI Taxonomy" id="13427"/>
    <lineage>
        <taxon>Eukaryota</taxon>
        <taxon>Viridiplantae</taxon>
        <taxon>Streptophyta</taxon>
        <taxon>Embryophyta</taxon>
        <taxon>Tracheophyta</taxon>
        <taxon>Spermatophyta</taxon>
        <taxon>Magnoliopsida</taxon>
        <taxon>eudicotyledons</taxon>
        <taxon>Gunneridae</taxon>
        <taxon>Pentapetalae</taxon>
        <taxon>asterids</taxon>
        <taxon>campanulids</taxon>
        <taxon>Asterales</taxon>
        <taxon>Asteraceae</taxon>
        <taxon>Cichorioideae</taxon>
        <taxon>Cichorieae</taxon>
        <taxon>Cichoriinae</taxon>
        <taxon>Cichorium</taxon>
    </lineage>
</organism>